<keyword evidence="2" id="KW-1185">Reference proteome</keyword>
<organism evidence="1 2">
    <name type="scientific">Lasius niger</name>
    <name type="common">Black garden ant</name>
    <dbReference type="NCBI Taxonomy" id="67767"/>
    <lineage>
        <taxon>Eukaryota</taxon>
        <taxon>Metazoa</taxon>
        <taxon>Ecdysozoa</taxon>
        <taxon>Arthropoda</taxon>
        <taxon>Hexapoda</taxon>
        <taxon>Insecta</taxon>
        <taxon>Pterygota</taxon>
        <taxon>Neoptera</taxon>
        <taxon>Endopterygota</taxon>
        <taxon>Hymenoptera</taxon>
        <taxon>Apocrita</taxon>
        <taxon>Aculeata</taxon>
        <taxon>Formicoidea</taxon>
        <taxon>Formicidae</taxon>
        <taxon>Formicinae</taxon>
        <taxon>Lasius</taxon>
        <taxon>Lasius</taxon>
    </lineage>
</organism>
<evidence type="ECO:0000313" key="1">
    <source>
        <dbReference type="EMBL" id="KMQ86198.1"/>
    </source>
</evidence>
<gene>
    <name evidence="1" type="ORF">RF55_14893</name>
</gene>
<accession>A0A0J7K6U8</accession>
<proteinExistence type="predicted"/>
<evidence type="ECO:0000313" key="2">
    <source>
        <dbReference type="Proteomes" id="UP000036403"/>
    </source>
</evidence>
<reference evidence="1 2" key="1">
    <citation type="submission" date="2015-04" db="EMBL/GenBank/DDBJ databases">
        <title>Lasius niger genome sequencing.</title>
        <authorList>
            <person name="Konorov E.A."/>
            <person name="Nikitin M.A."/>
            <person name="Kirill M.V."/>
            <person name="Chang P."/>
        </authorList>
    </citation>
    <scope>NUCLEOTIDE SEQUENCE [LARGE SCALE GENOMIC DNA]</scope>
    <source>
        <tissue evidence="1">Whole</tissue>
    </source>
</reference>
<keyword evidence="1" id="KW-0687">Ribonucleoprotein</keyword>
<comment type="caution">
    <text evidence="1">The sequence shown here is derived from an EMBL/GenBank/DDBJ whole genome shotgun (WGS) entry which is preliminary data.</text>
</comment>
<keyword evidence="1" id="KW-0689">Ribosomal protein</keyword>
<dbReference type="Proteomes" id="UP000036403">
    <property type="component" value="Unassembled WGS sequence"/>
</dbReference>
<dbReference type="AlphaFoldDB" id="A0A0J7K6U8"/>
<dbReference type="EMBL" id="LBMM01012486">
    <property type="protein sequence ID" value="KMQ86198.1"/>
    <property type="molecule type" value="Genomic_DNA"/>
</dbReference>
<protein>
    <submittedName>
        <fullName evidence="1">50s ribosomal protein l18</fullName>
    </submittedName>
</protein>
<sequence length="198" mass="21687">MTAFASAEVFSDPQILTDKQQWKIAGLLDSPKAVSWLNKGMNANNGVPSEVEAIQIISFNFNKGAKEAIKSLTPVPFDKIGVISAYAELALANGQKDGGILIVDNPGQKDKVQAFWVSAQKISGFLKTRESLQTGGQPLPNYRHADFADAEVQNCAAQSFLVRPVGPENYAYQRWVRCSNPDEQKSILTPKSLVPEEY</sequence>
<dbReference type="PaxDb" id="67767-A0A0J7K6U8"/>
<name>A0A0J7K6U8_LASNI</name>
<dbReference type="GO" id="GO:0005840">
    <property type="term" value="C:ribosome"/>
    <property type="evidence" value="ECO:0007669"/>
    <property type="project" value="UniProtKB-KW"/>
</dbReference>